<reference evidence="2 4" key="1">
    <citation type="submission" date="2020-06" db="EMBL/GenBank/DDBJ databases">
        <title>Anoxygenic phototrophic Chloroflexota member uses a Type I reaction center.</title>
        <authorList>
            <person name="Tsuji J.M."/>
            <person name="Shaw N.A."/>
            <person name="Nagashima S."/>
            <person name="Venkiteswaran J."/>
            <person name="Schiff S.L."/>
            <person name="Hanada S."/>
            <person name="Tank M."/>
            <person name="Neufeld J.D."/>
        </authorList>
    </citation>
    <scope>NUCLEOTIDE SEQUENCE [LARGE SCALE GENOMIC DNA]</scope>
    <source>
        <strain evidence="2">L227-S17</strain>
    </source>
</reference>
<dbReference type="SUPFAM" id="SSF53474">
    <property type="entry name" value="alpha/beta-Hydrolases"/>
    <property type="match status" value="1"/>
</dbReference>
<evidence type="ECO:0000313" key="4">
    <source>
        <dbReference type="Proteomes" id="UP000521676"/>
    </source>
</evidence>
<evidence type="ECO:0000313" key="3">
    <source>
        <dbReference type="EMBL" id="WJW68100.1"/>
    </source>
</evidence>
<dbReference type="InterPro" id="IPR050266">
    <property type="entry name" value="AB_hydrolase_sf"/>
</dbReference>
<accession>A0A8T7M830</accession>
<dbReference type="PANTHER" id="PTHR43798:SF33">
    <property type="entry name" value="HYDROLASE, PUTATIVE (AFU_ORTHOLOGUE AFUA_2G14860)-RELATED"/>
    <property type="match status" value="1"/>
</dbReference>
<dbReference type="GO" id="GO:0016020">
    <property type="term" value="C:membrane"/>
    <property type="evidence" value="ECO:0007669"/>
    <property type="project" value="TreeGrafter"/>
</dbReference>
<protein>
    <submittedName>
        <fullName evidence="2">Alpha/beta hydrolase</fullName>
    </submittedName>
</protein>
<reference evidence="3" key="2">
    <citation type="journal article" date="2024" name="Nature">
        <title>Anoxygenic phototroph of the Chloroflexota uses a type I reaction centre.</title>
        <authorList>
            <person name="Tsuji J.M."/>
            <person name="Shaw N.A."/>
            <person name="Nagashima S."/>
            <person name="Venkiteswaran J.J."/>
            <person name="Schiff S.L."/>
            <person name="Watanabe T."/>
            <person name="Fukui M."/>
            <person name="Hanada S."/>
            <person name="Tank M."/>
            <person name="Neufeld J.D."/>
        </authorList>
    </citation>
    <scope>NUCLEOTIDE SEQUENCE</scope>
    <source>
        <strain evidence="3">L227-S17</strain>
    </source>
</reference>
<dbReference type="EMBL" id="JACATZ010000003">
    <property type="protein sequence ID" value="NWJ48163.1"/>
    <property type="molecule type" value="Genomic_DNA"/>
</dbReference>
<dbReference type="Gene3D" id="3.40.50.1820">
    <property type="entry name" value="alpha/beta hydrolase"/>
    <property type="match status" value="1"/>
</dbReference>
<dbReference type="RefSeq" id="WP_341470004.1">
    <property type="nucleotide sequence ID" value="NZ_CP128400.1"/>
</dbReference>
<dbReference type="Proteomes" id="UP001431572">
    <property type="component" value="Chromosome 2"/>
</dbReference>
<name>A0A8T7M830_9CHLR</name>
<proteinExistence type="predicted"/>
<evidence type="ECO:0000259" key="1">
    <source>
        <dbReference type="Pfam" id="PF00561"/>
    </source>
</evidence>
<dbReference type="InterPro" id="IPR000639">
    <property type="entry name" value="Epox_hydrolase-like"/>
</dbReference>
<gene>
    <name evidence="2" type="ORF">HXX08_20100</name>
    <name evidence="3" type="ORF">OZ401_003703</name>
</gene>
<dbReference type="GO" id="GO:0016787">
    <property type="term" value="F:hydrolase activity"/>
    <property type="evidence" value="ECO:0007669"/>
    <property type="project" value="UniProtKB-KW"/>
</dbReference>
<dbReference type="InterPro" id="IPR029058">
    <property type="entry name" value="AB_hydrolase_fold"/>
</dbReference>
<sequence>MLKVNDTNAASAGLLTSKAVDYIESLKKELYQPRLKAKRRAEIEDDLAKIAAGKFVEINGVKHFIMDEGPADGEAVILVHGWDCSSFWWHSIIGKLNEGGYRTINYDLRGHGLSDENHPGNDDYSIKAYVNDLEAIRQHFKLEKFHVATFSLGSVIAVSYAAKYPEHVATLTAFNFGLFRYNPIVVKVMPITLSTVFSKVLRPMGPRSWRFVYYYSRLTLTKNPVDKRDILYGLLSLRDCPFRTSYNSARDIMSKPVLDELPLWCAAVKAPTLLVPGSHDRVIGKKNAKALADLIPNLTYFEMPKCGHLILAELPKQVGELMIMHLGKNSIGKRNDLLAHSEN</sequence>
<organism evidence="2 4">
    <name type="scientific">Candidatus Chlorohelix allophototropha</name>
    <dbReference type="NCBI Taxonomy" id="3003348"/>
    <lineage>
        <taxon>Bacteria</taxon>
        <taxon>Bacillati</taxon>
        <taxon>Chloroflexota</taxon>
        <taxon>Chloroflexia</taxon>
        <taxon>Candidatus Chloroheliales</taxon>
        <taxon>Candidatus Chloroheliaceae</taxon>
        <taxon>Candidatus Chlorohelix</taxon>
    </lineage>
</organism>
<dbReference type="Pfam" id="PF00561">
    <property type="entry name" value="Abhydrolase_1"/>
    <property type="match status" value="1"/>
</dbReference>
<dbReference type="Proteomes" id="UP000521676">
    <property type="component" value="Unassembled WGS sequence"/>
</dbReference>
<dbReference type="InterPro" id="IPR000073">
    <property type="entry name" value="AB_hydrolase_1"/>
</dbReference>
<evidence type="ECO:0000313" key="2">
    <source>
        <dbReference type="EMBL" id="NWJ48163.1"/>
    </source>
</evidence>
<dbReference type="PRINTS" id="PR00412">
    <property type="entry name" value="EPOXHYDRLASE"/>
</dbReference>
<keyword evidence="2" id="KW-0378">Hydrolase</keyword>
<evidence type="ECO:0000313" key="5">
    <source>
        <dbReference type="Proteomes" id="UP001431572"/>
    </source>
</evidence>
<dbReference type="PRINTS" id="PR00111">
    <property type="entry name" value="ABHYDROLASE"/>
</dbReference>
<feature type="domain" description="AB hydrolase-1" evidence="1">
    <location>
        <begin position="75"/>
        <end position="312"/>
    </location>
</feature>
<keyword evidence="5" id="KW-1185">Reference proteome</keyword>
<dbReference type="PANTHER" id="PTHR43798">
    <property type="entry name" value="MONOACYLGLYCEROL LIPASE"/>
    <property type="match status" value="1"/>
</dbReference>
<dbReference type="AlphaFoldDB" id="A0A8T7M830"/>
<dbReference type="EMBL" id="CP128400">
    <property type="protein sequence ID" value="WJW68100.1"/>
    <property type="molecule type" value="Genomic_DNA"/>
</dbReference>